<keyword evidence="3" id="KW-1185">Reference proteome</keyword>
<accession>A0AAV0IWG7</accession>
<dbReference type="Proteomes" id="UP001154282">
    <property type="component" value="Unassembled WGS sequence"/>
</dbReference>
<comment type="caution">
    <text evidence="2">The sequence shown here is derived from an EMBL/GenBank/DDBJ whole genome shotgun (WGS) entry which is preliminary data.</text>
</comment>
<name>A0AAV0IWG7_9ROSI</name>
<reference evidence="2" key="1">
    <citation type="submission" date="2022-08" db="EMBL/GenBank/DDBJ databases">
        <authorList>
            <person name="Gutierrez-Valencia J."/>
        </authorList>
    </citation>
    <scope>NUCLEOTIDE SEQUENCE</scope>
</reference>
<proteinExistence type="predicted"/>
<feature type="non-terminal residue" evidence="2">
    <location>
        <position position="1"/>
    </location>
</feature>
<dbReference type="AlphaFoldDB" id="A0AAV0IWG7"/>
<sequence length="94" mass="10835">KKITPAAHCHSVPPRENPKPHRLPNQFPSDRRQLTHQLARVDSRSRSHPSRVLAVTLRVRSTRRSTSRVIQPRPRHVLEVVEEELGSIQSRSTQ</sequence>
<organism evidence="2 3">
    <name type="scientific">Linum tenue</name>
    <dbReference type="NCBI Taxonomy" id="586396"/>
    <lineage>
        <taxon>Eukaryota</taxon>
        <taxon>Viridiplantae</taxon>
        <taxon>Streptophyta</taxon>
        <taxon>Embryophyta</taxon>
        <taxon>Tracheophyta</taxon>
        <taxon>Spermatophyta</taxon>
        <taxon>Magnoliopsida</taxon>
        <taxon>eudicotyledons</taxon>
        <taxon>Gunneridae</taxon>
        <taxon>Pentapetalae</taxon>
        <taxon>rosids</taxon>
        <taxon>fabids</taxon>
        <taxon>Malpighiales</taxon>
        <taxon>Linaceae</taxon>
        <taxon>Linum</taxon>
    </lineage>
</organism>
<feature type="region of interest" description="Disordered" evidence="1">
    <location>
        <begin position="1"/>
        <end position="29"/>
    </location>
</feature>
<evidence type="ECO:0000313" key="2">
    <source>
        <dbReference type="EMBL" id="CAI0401864.1"/>
    </source>
</evidence>
<evidence type="ECO:0000313" key="3">
    <source>
        <dbReference type="Proteomes" id="UP001154282"/>
    </source>
</evidence>
<gene>
    <name evidence="2" type="ORF">LITE_LOCUS11376</name>
</gene>
<protein>
    <submittedName>
        <fullName evidence="2">Uncharacterized protein</fullName>
    </submittedName>
</protein>
<dbReference type="EMBL" id="CAMGYJ010000004">
    <property type="protein sequence ID" value="CAI0401864.1"/>
    <property type="molecule type" value="Genomic_DNA"/>
</dbReference>
<evidence type="ECO:0000256" key="1">
    <source>
        <dbReference type="SAM" id="MobiDB-lite"/>
    </source>
</evidence>